<name>D0MJJ0_RHOM4</name>
<dbReference type="eggNOG" id="COG3408">
    <property type="taxonomic scope" value="Bacteria"/>
</dbReference>
<keyword evidence="3" id="KW-1185">Reference proteome</keyword>
<dbReference type="GO" id="GO:0005975">
    <property type="term" value="P:carbohydrate metabolic process"/>
    <property type="evidence" value="ECO:0007669"/>
    <property type="project" value="InterPro"/>
</dbReference>
<dbReference type="EMBL" id="CP001807">
    <property type="protein sequence ID" value="ACY48648.1"/>
    <property type="molecule type" value="Genomic_DNA"/>
</dbReference>
<dbReference type="InterPro" id="IPR054491">
    <property type="entry name" value="MGH1-like_GH"/>
</dbReference>
<dbReference type="PANTHER" id="PTHR34987:SF6">
    <property type="entry name" value="ALPHA-L-RHAMNOSIDASE SIX-HAIRPIN GLYCOSIDASE DOMAIN-CONTAINING PROTEIN"/>
    <property type="match status" value="1"/>
</dbReference>
<dbReference type="RefSeq" id="WP_012844259.1">
    <property type="nucleotide sequence ID" value="NC_013501.1"/>
</dbReference>
<dbReference type="STRING" id="518766.Rmar_1764"/>
<sequence length="868" mass="97427">MLRGKGWITVWLGCLLSGMMAVQAQQIEGLVPRFERPTGRLVLARPTQAGAFLDVVGRRAALLGYEHRAFEVWVYPLKILRDLRLEFQIADYPVPLSGEETLAYIEARPEATVLTYSHAAFTVRQILYAPVHEPGIVMLLDVQAVRPLTIRVAFRPDLRLMWPAGLMTGYLGWNEEGRFYTITEETRRFAGVIGSPLARDVSVQPYQEEPKDLPNRFELEVTPELAARYYIPVVITGSVEGIDGAIATYRRLLEQAESYYRQNVAHYERLLDEALQVETPDPTLNTAYAWALVGIDKGLATNPYLGTGLVAGFRTAGNSERPGFAWFFGRDALWTVLATTAVGHFETTRTALDFLRKFQREDGKIPHEISQSAALIDWFEDYPYPWASADATPLFIIAHADYWQASGDLDYIREHWDALVRAYRFTAGTDTDGNDLVENTGVGHGWVEGGLLYPPHEELYQQGVWLAALEGMEAMATALGETELAAEVRQRAVRVRAAIERTYWLEDEGFYAFATWKPDGAAAPELFPENTVLQAVPLWWRLLSPERARRALEHVGSAQMATDWGTRILSNASSRYDPLSYHHGSVWPLFTGWASMAAYRYEKPHIGYQALMANALLTYQGALGYVTELLSGAFNRDFGRSSHHQIWSEAMVVTPLVRGLLGLDVREGGRVLRVAPQLPAVWDSLRLRHVPVGRDRYALAIRRTDEAFLVEIIPEGEAAPVSLDLAPAFPLDARVESVTVNDRPAVFEVREEGDLQRVRIRVPVAGPTTIRYRMRPGTDVYVAPEPLVPGMDNRGLRVLRVRAASDSLLLVLEGRAGRSYTLQVRTPRRVQAVEGVMLSPEPGGYRLQVRFEGESVGYVRRQLRLPLE</sequence>
<organism evidence="2 3">
    <name type="scientific">Rhodothermus marinus (strain ATCC 43812 / DSM 4252 / R-10)</name>
    <name type="common">Rhodothermus obamensis</name>
    <dbReference type="NCBI Taxonomy" id="518766"/>
    <lineage>
        <taxon>Bacteria</taxon>
        <taxon>Pseudomonadati</taxon>
        <taxon>Rhodothermota</taxon>
        <taxon>Rhodothermia</taxon>
        <taxon>Rhodothermales</taxon>
        <taxon>Rhodothermaceae</taxon>
        <taxon>Rhodothermus</taxon>
    </lineage>
</organism>
<protein>
    <submittedName>
        <fullName evidence="2">Amylo-alpha-16-glucosidase</fullName>
    </submittedName>
</protein>
<proteinExistence type="predicted"/>
<dbReference type="KEGG" id="rmr:Rmar_1764"/>
<dbReference type="Gene3D" id="1.50.10.10">
    <property type="match status" value="1"/>
</dbReference>
<evidence type="ECO:0000313" key="3">
    <source>
        <dbReference type="Proteomes" id="UP000002221"/>
    </source>
</evidence>
<reference evidence="2 3" key="1">
    <citation type="journal article" date="2009" name="Stand. Genomic Sci.">
        <title>Complete genome sequence of Rhodothermus marinus type strain (R-10).</title>
        <authorList>
            <person name="Nolan M."/>
            <person name="Tindall B.J."/>
            <person name="Pomrenke H."/>
            <person name="Lapidus A."/>
            <person name="Copeland A."/>
            <person name="Glavina Del Rio T."/>
            <person name="Lucas S."/>
            <person name="Chen F."/>
            <person name="Tice H."/>
            <person name="Cheng J.F."/>
            <person name="Saunders E."/>
            <person name="Han C."/>
            <person name="Bruce D."/>
            <person name="Goodwin L."/>
            <person name="Chain P."/>
            <person name="Pitluck S."/>
            <person name="Ovchinikova G."/>
            <person name="Pati A."/>
            <person name="Ivanova N."/>
            <person name="Mavromatis K."/>
            <person name="Chen A."/>
            <person name="Palaniappan K."/>
            <person name="Land M."/>
            <person name="Hauser L."/>
            <person name="Chang Y.J."/>
            <person name="Jeffries C.D."/>
            <person name="Brettin T."/>
            <person name="Goker M."/>
            <person name="Bristow J."/>
            <person name="Eisen J.A."/>
            <person name="Markowitz V."/>
            <person name="Hugenholtz P."/>
            <person name="Kyrpides N.C."/>
            <person name="Klenk H.P."/>
            <person name="Detter J.C."/>
        </authorList>
    </citation>
    <scope>NUCLEOTIDE SEQUENCE [LARGE SCALE GENOMIC DNA]</scope>
    <source>
        <strain evidence="3">ATCC 43812 / DSM 4252 / R-10</strain>
    </source>
</reference>
<dbReference type="SUPFAM" id="SSF48208">
    <property type="entry name" value="Six-hairpin glycosidases"/>
    <property type="match status" value="1"/>
</dbReference>
<dbReference type="OrthoDB" id="49490at2"/>
<dbReference type="Proteomes" id="UP000002221">
    <property type="component" value="Chromosome"/>
</dbReference>
<dbReference type="PANTHER" id="PTHR34987">
    <property type="entry name" value="C, PUTATIVE (AFU_ORTHOLOGUE AFUA_3G02880)-RELATED"/>
    <property type="match status" value="1"/>
</dbReference>
<dbReference type="InterPro" id="IPR012341">
    <property type="entry name" value="6hp_glycosidase-like_sf"/>
</dbReference>
<evidence type="ECO:0000313" key="2">
    <source>
        <dbReference type="EMBL" id="ACY48648.1"/>
    </source>
</evidence>
<dbReference type="InterPro" id="IPR008928">
    <property type="entry name" value="6-hairpin_glycosidase_sf"/>
</dbReference>
<accession>D0MJJ0</accession>
<evidence type="ECO:0000259" key="1">
    <source>
        <dbReference type="Pfam" id="PF22422"/>
    </source>
</evidence>
<feature type="domain" description="Mannosylglycerate hydrolase MGH1-like glycoside hydrolase" evidence="1">
    <location>
        <begin position="466"/>
        <end position="606"/>
    </location>
</feature>
<gene>
    <name evidence="2" type="ordered locus">Rmar_1764</name>
</gene>
<dbReference type="AlphaFoldDB" id="D0MJJ0"/>
<dbReference type="Pfam" id="PF22422">
    <property type="entry name" value="MGH1-like_GH"/>
    <property type="match status" value="1"/>
</dbReference>
<dbReference type="HOGENOM" id="CLU_330862_0_0_10"/>